<protein>
    <submittedName>
        <fullName evidence="2">Uncharacterized protein</fullName>
    </submittedName>
</protein>
<feature type="region of interest" description="Disordered" evidence="1">
    <location>
        <begin position="67"/>
        <end position="137"/>
    </location>
</feature>
<evidence type="ECO:0000256" key="1">
    <source>
        <dbReference type="SAM" id="MobiDB-lite"/>
    </source>
</evidence>
<evidence type="ECO:0000313" key="2">
    <source>
        <dbReference type="EMBL" id="KYO35120.1"/>
    </source>
</evidence>
<organism evidence="2 3">
    <name type="scientific">Alligator mississippiensis</name>
    <name type="common">American alligator</name>
    <dbReference type="NCBI Taxonomy" id="8496"/>
    <lineage>
        <taxon>Eukaryota</taxon>
        <taxon>Metazoa</taxon>
        <taxon>Chordata</taxon>
        <taxon>Craniata</taxon>
        <taxon>Vertebrata</taxon>
        <taxon>Euteleostomi</taxon>
        <taxon>Archelosauria</taxon>
        <taxon>Archosauria</taxon>
        <taxon>Crocodylia</taxon>
        <taxon>Alligatoridae</taxon>
        <taxon>Alligatorinae</taxon>
        <taxon>Alligator</taxon>
    </lineage>
</organism>
<gene>
    <name evidence="2" type="ORF">Y1Q_0001008</name>
</gene>
<dbReference type="Proteomes" id="UP000050525">
    <property type="component" value="Unassembled WGS sequence"/>
</dbReference>
<accession>A0A151NEG0</accession>
<reference evidence="2 3" key="1">
    <citation type="journal article" date="2012" name="Genome Biol.">
        <title>Sequencing three crocodilian genomes to illuminate the evolution of archosaurs and amniotes.</title>
        <authorList>
            <person name="St John J.A."/>
            <person name="Braun E.L."/>
            <person name="Isberg S.R."/>
            <person name="Miles L.G."/>
            <person name="Chong A.Y."/>
            <person name="Gongora J."/>
            <person name="Dalzell P."/>
            <person name="Moran C."/>
            <person name="Bed'hom B."/>
            <person name="Abzhanov A."/>
            <person name="Burgess S.C."/>
            <person name="Cooksey A.M."/>
            <person name="Castoe T.A."/>
            <person name="Crawford N.G."/>
            <person name="Densmore L.D."/>
            <person name="Drew J.C."/>
            <person name="Edwards S.V."/>
            <person name="Faircloth B.C."/>
            <person name="Fujita M.K."/>
            <person name="Greenwold M.J."/>
            <person name="Hoffmann F.G."/>
            <person name="Howard J.M."/>
            <person name="Iguchi T."/>
            <person name="Janes D.E."/>
            <person name="Khan S.Y."/>
            <person name="Kohno S."/>
            <person name="de Koning A.J."/>
            <person name="Lance S.L."/>
            <person name="McCarthy F.M."/>
            <person name="McCormack J.E."/>
            <person name="Merchant M.E."/>
            <person name="Peterson D.G."/>
            <person name="Pollock D.D."/>
            <person name="Pourmand N."/>
            <person name="Raney B.J."/>
            <person name="Roessler K.A."/>
            <person name="Sanford J.R."/>
            <person name="Sawyer R.H."/>
            <person name="Schmidt C.J."/>
            <person name="Triplett E.W."/>
            <person name="Tuberville T.D."/>
            <person name="Venegas-Anaya M."/>
            <person name="Howard J.T."/>
            <person name="Jarvis E.D."/>
            <person name="Guillette L.J.Jr."/>
            <person name="Glenn T.C."/>
            <person name="Green R.E."/>
            <person name="Ray D.A."/>
        </authorList>
    </citation>
    <scope>NUCLEOTIDE SEQUENCE [LARGE SCALE GENOMIC DNA]</scope>
    <source>
        <strain evidence="2">KSC_2009_1</strain>
    </source>
</reference>
<comment type="caution">
    <text evidence="2">The sequence shown here is derived from an EMBL/GenBank/DDBJ whole genome shotgun (WGS) entry which is preliminary data.</text>
</comment>
<dbReference type="EMBL" id="AKHW03003207">
    <property type="protein sequence ID" value="KYO35120.1"/>
    <property type="molecule type" value="Genomic_DNA"/>
</dbReference>
<name>A0A151NEG0_ALLMI</name>
<evidence type="ECO:0000313" key="3">
    <source>
        <dbReference type="Proteomes" id="UP000050525"/>
    </source>
</evidence>
<keyword evidence="3" id="KW-1185">Reference proteome</keyword>
<sequence length="137" mass="13965">MIRPKGMAGVAAAEEQTLIFVLIPVRNEQILFSLFPKTSPAIVRGGEATLGTVTTAHSWGPVDALALPEADPGLHNPPELAGEGVRGPAGRSTGLAGRGHQPEGCTGPDGLGILGTAGGSAEEAERDPDQCSANHRL</sequence>
<feature type="compositionally biased region" description="Gly residues" evidence="1">
    <location>
        <begin position="107"/>
        <end position="118"/>
    </location>
</feature>
<dbReference type="AlphaFoldDB" id="A0A151NEG0"/>
<proteinExistence type="predicted"/>